<dbReference type="eggNOG" id="COG3486">
    <property type="taxonomic scope" value="Bacteria"/>
</dbReference>
<comment type="cofactor">
    <cofactor evidence="1">
        <name>FAD</name>
        <dbReference type="ChEBI" id="CHEBI:57692"/>
    </cofactor>
</comment>
<dbReference type="GO" id="GO:0047091">
    <property type="term" value="F:L-lysine 6-monooxygenase (NADPH) activity"/>
    <property type="evidence" value="ECO:0007669"/>
    <property type="project" value="UniProtKB-EC"/>
</dbReference>
<evidence type="ECO:0000256" key="7">
    <source>
        <dbReference type="ARBA" id="ARBA00022827"/>
    </source>
</evidence>
<evidence type="ECO:0000256" key="5">
    <source>
        <dbReference type="ARBA" id="ARBA00016406"/>
    </source>
</evidence>
<evidence type="ECO:0000256" key="14">
    <source>
        <dbReference type="ARBA" id="ARBA00032738"/>
    </source>
</evidence>
<dbReference type="EC" id="1.14.13.59" evidence="4"/>
<evidence type="ECO:0000256" key="12">
    <source>
        <dbReference type="ARBA" id="ARBA00031158"/>
    </source>
</evidence>
<reference evidence="16 17" key="1">
    <citation type="submission" date="2014-07" db="EMBL/GenBank/DDBJ databases">
        <authorList>
            <person name="McCorrison J."/>
            <person name="Sanka R."/>
            <person name="Torralba M."/>
            <person name="Gillis M."/>
            <person name="Haft D.H."/>
            <person name="Methe B."/>
            <person name="Sutton G."/>
            <person name="Nelson K.E."/>
        </authorList>
    </citation>
    <scope>NUCLEOTIDE SEQUENCE [LARGE SCALE GENOMIC DNA]</scope>
    <source>
        <strain evidence="16 17">DNF00450</strain>
    </source>
</reference>
<dbReference type="InterPro" id="IPR025700">
    <property type="entry name" value="Lys/Orn_oxygenase"/>
</dbReference>
<evidence type="ECO:0000256" key="3">
    <source>
        <dbReference type="ARBA" id="ARBA00007588"/>
    </source>
</evidence>
<evidence type="ECO:0000256" key="6">
    <source>
        <dbReference type="ARBA" id="ARBA00022630"/>
    </source>
</evidence>
<keyword evidence="10 16" id="KW-0503">Monooxygenase</keyword>
<proteinExistence type="inferred from homology"/>
<organism evidence="16 17">
    <name type="scientific">Corynebacterium freneyi DNF00450</name>
    <dbReference type="NCBI Taxonomy" id="1287475"/>
    <lineage>
        <taxon>Bacteria</taxon>
        <taxon>Bacillati</taxon>
        <taxon>Actinomycetota</taxon>
        <taxon>Actinomycetes</taxon>
        <taxon>Mycobacteriales</taxon>
        <taxon>Corynebacteriaceae</taxon>
        <taxon>Corynebacterium</taxon>
    </lineage>
</organism>
<gene>
    <name evidence="16" type="ORF">HMPREF1650_09615</name>
</gene>
<evidence type="ECO:0000256" key="9">
    <source>
        <dbReference type="ARBA" id="ARBA00023002"/>
    </source>
</evidence>
<comment type="similarity">
    <text evidence="3">Belongs to the lysine N(6)-hydroxylase/L-ornithine N(5)-oxygenase family.</text>
</comment>
<evidence type="ECO:0000256" key="15">
    <source>
        <dbReference type="ARBA" id="ARBA00048407"/>
    </source>
</evidence>
<protein>
    <recommendedName>
        <fullName evidence="5">L-lysine N6-monooxygenase MbtG</fullName>
        <ecNumber evidence="4">1.14.13.59</ecNumber>
    </recommendedName>
    <alternativeName>
        <fullName evidence="14">Lysine 6-N-hydroxylase</fullName>
    </alternativeName>
    <alternativeName>
        <fullName evidence="13">Lysine N6-hydroxylase</fullName>
    </alternativeName>
    <alternativeName>
        <fullName evidence="11">Lysine-N-oxygenase</fullName>
    </alternativeName>
    <alternativeName>
        <fullName evidence="12">Mycobactin synthase protein G</fullName>
    </alternativeName>
</protein>
<keyword evidence="6" id="KW-0285">Flavoprotein</keyword>
<name>A0A096A539_9CORY</name>
<comment type="catalytic activity">
    <reaction evidence="15">
        <text>L-lysine + NADPH + O2 = N(6)-hydroxy-L-lysine + NADP(+) + H2O</text>
        <dbReference type="Rhea" id="RHEA:23228"/>
        <dbReference type="ChEBI" id="CHEBI:15377"/>
        <dbReference type="ChEBI" id="CHEBI:15379"/>
        <dbReference type="ChEBI" id="CHEBI:32551"/>
        <dbReference type="ChEBI" id="CHEBI:57783"/>
        <dbReference type="ChEBI" id="CHEBI:57820"/>
        <dbReference type="ChEBI" id="CHEBI:58349"/>
        <dbReference type="EC" id="1.14.13.59"/>
    </reaction>
</comment>
<dbReference type="Proteomes" id="UP000029548">
    <property type="component" value="Unassembled WGS sequence"/>
</dbReference>
<dbReference type="RefSeq" id="WP_035122879.1">
    <property type="nucleotide sequence ID" value="NZ_JRNE01000063.1"/>
</dbReference>
<dbReference type="AlphaFoldDB" id="A0A096A539"/>
<dbReference type="Pfam" id="PF13434">
    <property type="entry name" value="Lys_Orn_oxgnase"/>
    <property type="match status" value="1"/>
</dbReference>
<dbReference type="EMBL" id="JRNE01000063">
    <property type="protein sequence ID" value="KGF15999.1"/>
    <property type="molecule type" value="Genomic_DNA"/>
</dbReference>
<sequence length="434" mass="45886">MTNLMIVGAGPKAVAVAAKAHAMREVGLDAPEVTVVEPHGIGANWRAVGGWTDGKHLLGTPPAKDIGFPYRSEIAGTLGPAVDQRLLANGWVQYLIESGRYSEWIDRGNPCPRHDLWADYLEWVAGRVGMDVIAGTVTRASRHPGDPAAWSVSIDEVGGGTRTMSADALMITGPGRSDRRFAEIPGVLSVAAFWETVVAGSLPDAARVSVIGGGETAASVIDELVRHDLEIIDVISPLAAIFSRGESQFENALYTDPRKWAMLDDDERRDVIRRTDRGVFSGRVQGSLHAEDRVHHVHGRVEKVNAAGDGGPALAVTVVDSRHSAQVLSTDLVIDARGNSPMWFAGLLGDDIVAELRVAAGGDLAVESVEAVIGRDLSVEGMTPKLFLPGLAGMAQGPGFANLSCLGELSDRVLGGFPPASAQRALEARAEVKA</sequence>
<evidence type="ECO:0000313" key="17">
    <source>
        <dbReference type="Proteomes" id="UP000029548"/>
    </source>
</evidence>
<accession>A0A096A539</accession>
<evidence type="ECO:0000256" key="13">
    <source>
        <dbReference type="ARBA" id="ARBA00032493"/>
    </source>
</evidence>
<evidence type="ECO:0000256" key="8">
    <source>
        <dbReference type="ARBA" id="ARBA00022857"/>
    </source>
</evidence>
<dbReference type="Gene3D" id="3.50.50.60">
    <property type="entry name" value="FAD/NAD(P)-binding domain"/>
    <property type="match status" value="1"/>
</dbReference>
<comment type="pathway">
    <text evidence="2">Siderophore biosynthesis; mycobactin biosynthesis.</text>
</comment>
<evidence type="ECO:0000256" key="2">
    <source>
        <dbReference type="ARBA" id="ARBA00005102"/>
    </source>
</evidence>
<keyword evidence="9" id="KW-0560">Oxidoreductase</keyword>
<evidence type="ECO:0000256" key="11">
    <source>
        <dbReference type="ARBA" id="ARBA00029939"/>
    </source>
</evidence>
<evidence type="ECO:0000256" key="4">
    <source>
        <dbReference type="ARBA" id="ARBA00013076"/>
    </source>
</evidence>
<dbReference type="SUPFAM" id="SSF51905">
    <property type="entry name" value="FAD/NAD(P)-binding domain"/>
    <property type="match status" value="1"/>
</dbReference>
<keyword evidence="8" id="KW-0521">NADP</keyword>
<evidence type="ECO:0000313" key="16">
    <source>
        <dbReference type="EMBL" id="KGF15999.1"/>
    </source>
</evidence>
<evidence type="ECO:0000256" key="1">
    <source>
        <dbReference type="ARBA" id="ARBA00001974"/>
    </source>
</evidence>
<comment type="caution">
    <text evidence="16">The sequence shown here is derived from an EMBL/GenBank/DDBJ whole genome shotgun (WGS) entry which is preliminary data.</text>
</comment>
<evidence type="ECO:0000256" key="10">
    <source>
        <dbReference type="ARBA" id="ARBA00023033"/>
    </source>
</evidence>
<dbReference type="InterPro" id="IPR036188">
    <property type="entry name" value="FAD/NAD-bd_sf"/>
</dbReference>
<keyword evidence="7" id="KW-0274">FAD</keyword>